<sequence>MDSMAVAEKEFKGVAVCRDRMTAGVALAGAGLPKKRGQRPGKIIVRSFYREFSPSFAGLTGMMVPWA</sequence>
<accession>A0A2T2WKK2</accession>
<dbReference type="Proteomes" id="UP000241848">
    <property type="component" value="Unassembled WGS sequence"/>
</dbReference>
<reference evidence="1 2" key="1">
    <citation type="journal article" date="2014" name="BMC Genomics">
        <title>Comparison of environmental and isolate Sulfobacillus genomes reveals diverse carbon, sulfur, nitrogen, and hydrogen metabolisms.</title>
        <authorList>
            <person name="Justice N.B."/>
            <person name="Norman A."/>
            <person name="Brown C.T."/>
            <person name="Singh A."/>
            <person name="Thomas B.C."/>
            <person name="Banfield J.F."/>
        </authorList>
    </citation>
    <scope>NUCLEOTIDE SEQUENCE [LARGE SCALE GENOMIC DNA]</scope>
    <source>
        <strain evidence="1">AMDSBA3</strain>
    </source>
</reference>
<name>A0A2T2WKK2_9FIRM</name>
<gene>
    <name evidence="1" type="ORF">C7B45_05410</name>
</gene>
<evidence type="ECO:0000313" key="1">
    <source>
        <dbReference type="EMBL" id="PSR22771.1"/>
    </source>
</evidence>
<organism evidence="1 2">
    <name type="scientific">Sulfobacillus acidophilus</name>
    <dbReference type="NCBI Taxonomy" id="53633"/>
    <lineage>
        <taxon>Bacteria</taxon>
        <taxon>Bacillati</taxon>
        <taxon>Bacillota</taxon>
        <taxon>Clostridia</taxon>
        <taxon>Eubacteriales</taxon>
        <taxon>Clostridiales Family XVII. Incertae Sedis</taxon>
        <taxon>Sulfobacillus</taxon>
    </lineage>
</organism>
<dbReference type="EMBL" id="PXYV01000012">
    <property type="protein sequence ID" value="PSR22771.1"/>
    <property type="molecule type" value="Genomic_DNA"/>
</dbReference>
<protein>
    <submittedName>
        <fullName evidence="1">Uncharacterized protein</fullName>
    </submittedName>
</protein>
<comment type="caution">
    <text evidence="1">The sequence shown here is derived from an EMBL/GenBank/DDBJ whole genome shotgun (WGS) entry which is preliminary data.</text>
</comment>
<proteinExistence type="predicted"/>
<dbReference type="AlphaFoldDB" id="A0A2T2WKK2"/>
<evidence type="ECO:0000313" key="2">
    <source>
        <dbReference type="Proteomes" id="UP000241848"/>
    </source>
</evidence>